<evidence type="ECO:0000313" key="3">
    <source>
        <dbReference type="EMBL" id="CAI5451777.1"/>
    </source>
</evidence>
<feature type="repeat" description="TPR" evidence="1">
    <location>
        <begin position="896"/>
        <end position="929"/>
    </location>
</feature>
<dbReference type="SUPFAM" id="SSF48452">
    <property type="entry name" value="TPR-like"/>
    <property type="match status" value="2"/>
</dbReference>
<accession>A0A9P1IX57</accession>
<evidence type="ECO:0000256" key="2">
    <source>
        <dbReference type="SAM" id="MobiDB-lite"/>
    </source>
</evidence>
<name>A0A9P1IX57_9PELO</name>
<evidence type="ECO:0000256" key="1">
    <source>
        <dbReference type="PROSITE-ProRule" id="PRU00339"/>
    </source>
</evidence>
<dbReference type="PANTHER" id="PTHR23082:SF0">
    <property type="entry name" value="GENERAL TRANSCRIPTION FACTOR 3C POLYPEPTIDE 3"/>
    <property type="match status" value="1"/>
</dbReference>
<evidence type="ECO:0000313" key="4">
    <source>
        <dbReference type="Proteomes" id="UP001152747"/>
    </source>
</evidence>
<dbReference type="Proteomes" id="UP001152747">
    <property type="component" value="Unassembled WGS sequence"/>
</dbReference>
<feature type="repeat" description="TPR" evidence="1">
    <location>
        <begin position="530"/>
        <end position="563"/>
    </location>
</feature>
<dbReference type="PANTHER" id="PTHR23082">
    <property type="entry name" value="TRANSCRIPTION INITIATION FACTOR IIIC TFIIIC , POLYPEPTIDE 3-RELATED"/>
    <property type="match status" value="1"/>
</dbReference>
<dbReference type="EMBL" id="CANHGI010000005">
    <property type="protein sequence ID" value="CAI5451777.1"/>
    <property type="molecule type" value="Genomic_DNA"/>
</dbReference>
<dbReference type="InterPro" id="IPR039340">
    <property type="entry name" value="Tfc4/TFIIIC-102/Sfc4"/>
</dbReference>
<feature type="region of interest" description="Disordered" evidence="2">
    <location>
        <begin position="73"/>
        <end position="128"/>
    </location>
</feature>
<protein>
    <recommendedName>
        <fullName evidence="5">General transcription factor 3C polypeptide 3</fullName>
    </recommendedName>
</protein>
<feature type="compositionally biased region" description="Acidic residues" evidence="2">
    <location>
        <begin position="89"/>
        <end position="106"/>
    </location>
</feature>
<reference evidence="3" key="1">
    <citation type="submission" date="2022-11" db="EMBL/GenBank/DDBJ databases">
        <authorList>
            <person name="Kikuchi T."/>
        </authorList>
    </citation>
    <scope>NUCLEOTIDE SEQUENCE</scope>
    <source>
        <strain evidence="3">PS1010</strain>
    </source>
</reference>
<organism evidence="3 4">
    <name type="scientific">Caenorhabditis angaria</name>
    <dbReference type="NCBI Taxonomy" id="860376"/>
    <lineage>
        <taxon>Eukaryota</taxon>
        <taxon>Metazoa</taxon>
        <taxon>Ecdysozoa</taxon>
        <taxon>Nematoda</taxon>
        <taxon>Chromadorea</taxon>
        <taxon>Rhabditida</taxon>
        <taxon>Rhabditina</taxon>
        <taxon>Rhabditomorpha</taxon>
        <taxon>Rhabditoidea</taxon>
        <taxon>Rhabditidae</taxon>
        <taxon>Peloderinae</taxon>
        <taxon>Caenorhabditis</taxon>
    </lineage>
</organism>
<feature type="repeat" description="TPR" evidence="1">
    <location>
        <begin position="267"/>
        <end position="300"/>
    </location>
</feature>
<feature type="region of interest" description="Disordered" evidence="2">
    <location>
        <begin position="152"/>
        <end position="192"/>
    </location>
</feature>
<feature type="compositionally biased region" description="Polar residues" evidence="2">
    <location>
        <begin position="177"/>
        <end position="186"/>
    </location>
</feature>
<dbReference type="Gene3D" id="1.25.40.10">
    <property type="entry name" value="Tetratricopeptide repeat domain"/>
    <property type="match status" value="3"/>
</dbReference>
<dbReference type="GO" id="GO:0000127">
    <property type="term" value="C:transcription factor TFIIIC complex"/>
    <property type="evidence" value="ECO:0007669"/>
    <property type="project" value="TreeGrafter"/>
</dbReference>
<keyword evidence="1" id="KW-0802">TPR repeat</keyword>
<dbReference type="InterPro" id="IPR019734">
    <property type="entry name" value="TPR_rpt"/>
</dbReference>
<sequence length="980" mass="113299">MDLPSTSADYIDEDEDQDDMNGIIEGVDANRHLQELKSVKPDQEDDEILKAMNKFMRNEMGYDEFMRLTGGKTLEEELHEKNSRKHAEEDDEEEVEEIDIQEESADESPALDVPERSTVENNIRVTERMQALPPEARVIMDQIMTEALQQQFMNSQQNSPEEPAQKRSCYDGEDNGDGQNEASASNKPIYDRGKTKRMDGLLGQANVLFARGKIDDALVVLMEVIKLDPKNAMAYQQVSLIYEQKGDQAKALQFGLLSSYLDPRTPISDWVHWGEESKRLLMYEEAAMCFDRAIRLEPSNWHHYEQRVEMLDYLGLRPLAMRTRLAAAQSVDFQCAGLDFVWFQDLIKTVAQYFITINDEEKAISALEAFVLRSRQFGQDSMAQHETLVAMWMAKGKYIPAGQSILALCSGILLKNRTTGAPACKVTYRHGTYSVYPFPPECDIDFEIDQDEFPLAMHCHLIICLFMLDRINAALDLEEQLHKRPLYNGIDEPFMLDIARTFKEKGKIKLAMKFLDDLAMNQAYNTDESAEYYFLKGTIESLLKQESEAMSSFEKVLLIKPDHVDSRIHLSSLQQKYGMFDKALETLQDYDFEMCTQLPDERLLARQSDILFEARKFEQFIRVTRMLLAPHFFIVHEDENVPKKKRAIGTVASSNTLRSCAMNVIKHSAWERLVKRLGNTAEVQRRNMDMLSADAMHDYCLKLIESLHNLGKHSDSLYVCCYAFLHPKLYKTEKVVTFQNLMYFCAINAHSFTLAFEYIRFYYTHVCTSKDFIDIDNVYRDQLHKRIFNAMNFVFVNSQNVSYHRFIMRALAKQKDNHALQTISGNNSLITGTYRHALGEYLRVWVRNQKNPLICLLLALTFTHMSCKKDLSSRHLISIRGLSFMKKYSRVRTCSQEVNYNIGRMFHQLGILPLAKTFYEKVLHEDPPNIYTHDDEGNEITIPAMKYDLRRMAAHNLALIYRASGNIYAAREIYENYLVV</sequence>
<dbReference type="InterPro" id="IPR011990">
    <property type="entry name" value="TPR-like_helical_dom_sf"/>
</dbReference>
<dbReference type="FunFam" id="1.25.40.10:FF:000923">
    <property type="entry name" value="Transcription factor IIIC-gamma subunit"/>
    <property type="match status" value="1"/>
</dbReference>
<dbReference type="OrthoDB" id="10256606at2759"/>
<dbReference type="Pfam" id="PF13181">
    <property type="entry name" value="TPR_8"/>
    <property type="match status" value="1"/>
</dbReference>
<evidence type="ECO:0008006" key="5">
    <source>
        <dbReference type="Google" id="ProtNLM"/>
    </source>
</evidence>
<dbReference type="GO" id="GO:0006383">
    <property type="term" value="P:transcription by RNA polymerase III"/>
    <property type="evidence" value="ECO:0007669"/>
    <property type="project" value="InterPro"/>
</dbReference>
<dbReference type="SMART" id="SM00028">
    <property type="entry name" value="TPR"/>
    <property type="match status" value="5"/>
</dbReference>
<dbReference type="AlphaFoldDB" id="A0A9P1IX57"/>
<comment type="caution">
    <text evidence="3">The sequence shown here is derived from an EMBL/GenBank/DDBJ whole genome shotgun (WGS) entry which is preliminary data.</text>
</comment>
<keyword evidence="4" id="KW-1185">Reference proteome</keyword>
<feature type="compositionally biased region" description="Basic and acidic residues" evidence="2">
    <location>
        <begin position="73"/>
        <end position="88"/>
    </location>
</feature>
<dbReference type="PROSITE" id="PS50005">
    <property type="entry name" value="TPR"/>
    <property type="match status" value="3"/>
</dbReference>
<proteinExistence type="predicted"/>
<gene>
    <name evidence="3" type="ORF">CAMP_LOCUS14414</name>
</gene>